<sequence length="259" mass="27624">MTDGAQLTGVILAGGLGTRLRSVVSGQPKVLAEVAGRPFLGYLLDQLAGWGFSQVVLCTGYLGEQIEEEFGDRYGGLRIQYSREVTPLGTGGALRLAAGLIESSTVLVLNGDSYCDADLGGVHQAHQGRCAKATLLLTRVADASRFGRVQVDAMGRILNFDEKTSDSGPGLVNAGLYLIETSLLRDIPTEGPVSLERDVFPTWIAGQFYGYETSSAFLDIGTPESYAAAEAFLSDVSRRQTYLARRSEASGYPSSGPER</sequence>
<dbReference type="RefSeq" id="WP_369668383.1">
    <property type="nucleotide sequence ID" value="NZ_JBDKXB010000036.1"/>
</dbReference>
<dbReference type="SUPFAM" id="SSF53448">
    <property type="entry name" value="Nucleotide-diphospho-sugar transferases"/>
    <property type="match status" value="1"/>
</dbReference>
<reference evidence="2 3" key="1">
    <citation type="submission" date="2024-05" db="EMBL/GenBank/DDBJ databases">
        <title>Genome Sequence and Characterization of the New Strain Purple Sulfur Bacterium of Genus Thioalkalicoccus.</title>
        <authorList>
            <person name="Bryantseva I.A."/>
            <person name="Kyndt J.A."/>
            <person name="Imhoff J.F."/>
        </authorList>
    </citation>
    <scope>NUCLEOTIDE SEQUENCE [LARGE SCALE GENOMIC DNA]</scope>
    <source>
        <strain evidence="2 3">Um2</strain>
    </source>
</reference>
<gene>
    <name evidence="2" type="ORF">ABC977_16470</name>
</gene>
<evidence type="ECO:0000313" key="3">
    <source>
        <dbReference type="Proteomes" id="UP001564408"/>
    </source>
</evidence>
<dbReference type="EMBL" id="JBDKXB010000036">
    <property type="protein sequence ID" value="MEY6434000.1"/>
    <property type="molecule type" value="Genomic_DNA"/>
</dbReference>
<dbReference type="Gene3D" id="3.90.550.10">
    <property type="entry name" value="Spore Coat Polysaccharide Biosynthesis Protein SpsA, Chain A"/>
    <property type="match status" value="1"/>
</dbReference>
<protein>
    <submittedName>
        <fullName evidence="2">Nucleotidyltransferase family protein</fullName>
    </submittedName>
</protein>
<name>A0ABV4BHJ1_9GAMM</name>
<evidence type="ECO:0000259" key="1">
    <source>
        <dbReference type="Pfam" id="PF00483"/>
    </source>
</evidence>
<accession>A0ABV4BHJ1</accession>
<comment type="caution">
    <text evidence="2">The sequence shown here is derived from an EMBL/GenBank/DDBJ whole genome shotgun (WGS) entry which is preliminary data.</text>
</comment>
<dbReference type="InterPro" id="IPR005835">
    <property type="entry name" value="NTP_transferase_dom"/>
</dbReference>
<dbReference type="PANTHER" id="PTHR22572">
    <property type="entry name" value="SUGAR-1-PHOSPHATE GUANYL TRANSFERASE"/>
    <property type="match status" value="1"/>
</dbReference>
<dbReference type="Pfam" id="PF00483">
    <property type="entry name" value="NTP_transferase"/>
    <property type="match status" value="1"/>
</dbReference>
<proteinExistence type="predicted"/>
<dbReference type="InterPro" id="IPR050486">
    <property type="entry name" value="Mannose-1P_guanyltransferase"/>
</dbReference>
<feature type="domain" description="Nucleotidyl transferase" evidence="1">
    <location>
        <begin position="9"/>
        <end position="234"/>
    </location>
</feature>
<dbReference type="Proteomes" id="UP001564408">
    <property type="component" value="Unassembled WGS sequence"/>
</dbReference>
<organism evidence="2 3">
    <name type="scientific">Thioalkalicoccus limnaeus</name>
    <dbReference type="NCBI Taxonomy" id="120681"/>
    <lineage>
        <taxon>Bacteria</taxon>
        <taxon>Pseudomonadati</taxon>
        <taxon>Pseudomonadota</taxon>
        <taxon>Gammaproteobacteria</taxon>
        <taxon>Chromatiales</taxon>
        <taxon>Chromatiaceae</taxon>
        <taxon>Thioalkalicoccus</taxon>
    </lineage>
</organism>
<dbReference type="CDD" id="cd06915">
    <property type="entry name" value="NTP_transferase_WcbM_like"/>
    <property type="match status" value="1"/>
</dbReference>
<evidence type="ECO:0000313" key="2">
    <source>
        <dbReference type="EMBL" id="MEY6434000.1"/>
    </source>
</evidence>
<dbReference type="InterPro" id="IPR029044">
    <property type="entry name" value="Nucleotide-diphossugar_trans"/>
</dbReference>
<keyword evidence="3" id="KW-1185">Reference proteome</keyword>